<dbReference type="SFLD" id="SFLDF00562">
    <property type="entry name" value="HemN-like__clustered_with_heat"/>
    <property type="match status" value="1"/>
</dbReference>
<comment type="function">
    <text evidence="3">Probably acts as a heme chaperone, transferring heme to an unknown acceptor. Binds one molecule of heme per monomer, possibly covalently. Binds 1 [4Fe-4S] cluster. The cluster is coordinated with 3 cysteines and an exchangeable S-adenosyl-L-methionine.</text>
</comment>
<keyword evidence="3" id="KW-0004">4Fe-4S</keyword>
<proteinExistence type="inferred from homology"/>
<dbReference type="InterPro" id="IPR006638">
    <property type="entry name" value="Elp3/MiaA/NifB-like_rSAM"/>
</dbReference>
<dbReference type="KEGG" id="broo:brsh051_25800"/>
<dbReference type="GO" id="GO:0051539">
    <property type="term" value="F:4 iron, 4 sulfur cluster binding"/>
    <property type="evidence" value="ECO:0007669"/>
    <property type="project" value="UniProtKB-UniRule"/>
</dbReference>
<dbReference type="SFLD" id="SFLDF00288">
    <property type="entry name" value="HemN-like__clustered_with_nucl"/>
    <property type="match status" value="1"/>
</dbReference>
<dbReference type="InterPro" id="IPR058240">
    <property type="entry name" value="rSAM_sf"/>
</dbReference>
<organism evidence="5 6">
    <name type="scientific">Brooklawnia propionicigenes</name>
    <dbReference type="NCBI Taxonomy" id="3041175"/>
    <lineage>
        <taxon>Bacteria</taxon>
        <taxon>Bacillati</taxon>
        <taxon>Actinomycetota</taxon>
        <taxon>Actinomycetes</taxon>
        <taxon>Propionibacteriales</taxon>
        <taxon>Propionibacteriaceae</taxon>
        <taxon>Brooklawnia</taxon>
    </lineage>
</organism>
<keyword evidence="3" id="KW-0349">Heme</keyword>
<protein>
    <recommendedName>
        <fullName evidence="2 3">Heme chaperone HemW</fullName>
    </recommendedName>
</protein>
<dbReference type="SUPFAM" id="SSF102114">
    <property type="entry name" value="Radical SAM enzymes"/>
    <property type="match status" value="1"/>
</dbReference>
<keyword evidence="3" id="KW-0143">Chaperone</keyword>
<evidence type="ECO:0000256" key="3">
    <source>
        <dbReference type="RuleBase" id="RU364116"/>
    </source>
</evidence>
<dbReference type="NCBIfam" id="TIGR00539">
    <property type="entry name" value="hemN_rel"/>
    <property type="match status" value="1"/>
</dbReference>
<gene>
    <name evidence="5" type="primary">hemW</name>
    <name evidence="5" type="ORF">brsh051_25800</name>
</gene>
<evidence type="ECO:0000313" key="5">
    <source>
        <dbReference type="EMBL" id="BEH03299.1"/>
    </source>
</evidence>
<dbReference type="CDD" id="cd01335">
    <property type="entry name" value="Radical_SAM"/>
    <property type="match status" value="1"/>
</dbReference>
<dbReference type="GO" id="GO:0006779">
    <property type="term" value="P:porphyrin-containing compound biosynthetic process"/>
    <property type="evidence" value="ECO:0007669"/>
    <property type="project" value="InterPro"/>
</dbReference>
<evidence type="ECO:0000313" key="6">
    <source>
        <dbReference type="Proteomes" id="UP001431656"/>
    </source>
</evidence>
<dbReference type="SFLD" id="SFLDS00029">
    <property type="entry name" value="Radical_SAM"/>
    <property type="match status" value="1"/>
</dbReference>
<dbReference type="EMBL" id="AP028056">
    <property type="protein sequence ID" value="BEH03299.1"/>
    <property type="molecule type" value="Genomic_DNA"/>
</dbReference>
<dbReference type="AlphaFoldDB" id="A0AAN0MIC7"/>
<accession>A0AAN0MIC7</accession>
<comment type="subcellular location">
    <subcellularLocation>
        <location evidence="3">Cytoplasm</location>
    </subcellularLocation>
</comment>
<dbReference type="SFLD" id="SFLDG01065">
    <property type="entry name" value="anaerobic_coproporphyrinogen-I"/>
    <property type="match status" value="1"/>
</dbReference>
<feature type="domain" description="Radical SAM core" evidence="4">
    <location>
        <begin position="24"/>
        <end position="266"/>
    </location>
</feature>
<dbReference type="InterPro" id="IPR034505">
    <property type="entry name" value="Coproporphyrinogen-III_oxidase"/>
</dbReference>
<keyword evidence="3" id="KW-0949">S-adenosyl-L-methionine</keyword>
<keyword evidence="3" id="KW-0963">Cytoplasm</keyword>
<dbReference type="Gene3D" id="3.30.750.200">
    <property type="match status" value="1"/>
</dbReference>
<reference evidence="5" key="1">
    <citation type="journal article" date="2024" name="Int. J. Syst. Evol. Microbiol.">
        <title>Brooklawnia propionicigenes sp. nov., a facultatively anaerobic, propionate-producing bacterium isolated from a methanogenic reactor treating waste from cattle farms.</title>
        <authorList>
            <person name="Akita Y."/>
            <person name="Ueki A."/>
            <person name="Tonouchi A."/>
            <person name="Sugawara Y."/>
            <person name="Honma S."/>
            <person name="Kaku N."/>
            <person name="Ueki K."/>
        </authorList>
    </citation>
    <scope>NUCLEOTIDE SEQUENCE</scope>
    <source>
        <strain evidence="5">SH051</strain>
    </source>
</reference>
<dbReference type="Pfam" id="PF04055">
    <property type="entry name" value="Radical_SAM"/>
    <property type="match status" value="1"/>
</dbReference>
<dbReference type="PANTHER" id="PTHR13932:SF5">
    <property type="entry name" value="RADICAL S-ADENOSYL METHIONINE DOMAIN-CONTAINING PROTEIN 1, MITOCHONDRIAL"/>
    <property type="match status" value="1"/>
</dbReference>
<dbReference type="Proteomes" id="UP001431656">
    <property type="component" value="Chromosome"/>
</dbReference>
<dbReference type="GO" id="GO:0046872">
    <property type="term" value="F:metal ion binding"/>
    <property type="evidence" value="ECO:0007669"/>
    <property type="project" value="UniProtKB-UniRule"/>
</dbReference>
<dbReference type="SMART" id="SM00729">
    <property type="entry name" value="Elp3"/>
    <property type="match status" value="1"/>
</dbReference>
<evidence type="ECO:0000259" key="4">
    <source>
        <dbReference type="PROSITE" id="PS51918"/>
    </source>
</evidence>
<keyword evidence="3" id="KW-0479">Metal-binding</keyword>
<dbReference type="PROSITE" id="PS51918">
    <property type="entry name" value="RADICAL_SAM"/>
    <property type="match status" value="1"/>
</dbReference>
<dbReference type="PANTHER" id="PTHR13932">
    <property type="entry name" value="COPROPORPHYRINIGEN III OXIDASE"/>
    <property type="match status" value="1"/>
</dbReference>
<keyword evidence="3" id="KW-0408">Iron</keyword>
<sequence>MPSAPPPGDPAPADGALPASALREVTGRPLSFYVHVPFCRVRCGYCDFNTYTADQLGPGGGPDAWLAAVHSEIDLAARVLGEQAPEVSTVFFGGGTPTLLRPSQLTEVLAHIAGRFGLRPGAEVTTEANPETIGPAELDALLVGGINRLSLGMQSAVPHVLATLDRVHTPGRALELVGLARQAGFGQISLDLIYGTPGERPQDWQASLDAVIAADPDHVSAYALVIEPGTAMARRVAHGEIPPTDDDRQADYYLMAENRLKAAGYENYEVSNWARDRSHRARHNLAYWRGDNWWGVGPGAHSHVGGVRWWNLRHPARYAAALEAGHSPAQAREVLDADTRRIERVLLELRISDGLSVEVLTASERGRLPALAARGLIEREDERIRLTLDGRLLADAVIRDLLD</sequence>
<keyword evidence="3" id="KW-0411">Iron-sulfur</keyword>
<dbReference type="GO" id="GO:0005737">
    <property type="term" value="C:cytoplasm"/>
    <property type="evidence" value="ECO:0007669"/>
    <property type="project" value="UniProtKB-SubCell"/>
</dbReference>
<dbReference type="InterPro" id="IPR007197">
    <property type="entry name" value="rSAM"/>
</dbReference>
<dbReference type="RefSeq" id="WP_286265688.1">
    <property type="nucleotide sequence ID" value="NZ_AP028056.1"/>
</dbReference>
<comment type="similarity">
    <text evidence="1">Belongs to the anaerobic coproporphyrinogen-III oxidase family. HemW subfamily.</text>
</comment>
<name>A0AAN0MIC7_9ACTN</name>
<dbReference type="GO" id="GO:0004109">
    <property type="term" value="F:coproporphyrinogen oxidase activity"/>
    <property type="evidence" value="ECO:0007669"/>
    <property type="project" value="InterPro"/>
</dbReference>
<evidence type="ECO:0000256" key="1">
    <source>
        <dbReference type="ARBA" id="ARBA00006100"/>
    </source>
</evidence>
<dbReference type="InterPro" id="IPR004559">
    <property type="entry name" value="HemW-like"/>
</dbReference>
<keyword evidence="6" id="KW-1185">Reference proteome</keyword>
<evidence type="ECO:0000256" key="2">
    <source>
        <dbReference type="ARBA" id="ARBA00017228"/>
    </source>
</evidence>